<evidence type="ECO:0000313" key="2">
    <source>
        <dbReference type="Proteomes" id="UP000041254"/>
    </source>
</evidence>
<organism evidence="1 2">
    <name type="scientific">Vitrella brassicaformis (strain CCMP3155)</name>
    <dbReference type="NCBI Taxonomy" id="1169540"/>
    <lineage>
        <taxon>Eukaryota</taxon>
        <taxon>Sar</taxon>
        <taxon>Alveolata</taxon>
        <taxon>Colpodellida</taxon>
        <taxon>Vitrellaceae</taxon>
        <taxon>Vitrella</taxon>
    </lineage>
</organism>
<dbReference type="InParanoid" id="A0A0G4G5K6"/>
<dbReference type="VEuPathDB" id="CryptoDB:Vbra_17157"/>
<sequence>MTPRSGPNVTGVMFWNIQRAIQIPSVLAKDQPTTDGIQRHGHRSGHQLEDLGNDLNAEIKSDMERQLKACHLDCSP</sequence>
<reference evidence="1 2" key="1">
    <citation type="submission" date="2014-11" db="EMBL/GenBank/DDBJ databases">
        <authorList>
            <person name="Zhu J."/>
            <person name="Qi W."/>
            <person name="Song R."/>
        </authorList>
    </citation>
    <scope>NUCLEOTIDE SEQUENCE [LARGE SCALE GENOMIC DNA]</scope>
</reference>
<name>A0A0G4G5K6_VITBC</name>
<dbReference type="AlphaFoldDB" id="A0A0G4G5K6"/>
<protein>
    <submittedName>
        <fullName evidence="1">Uncharacterized protein</fullName>
    </submittedName>
</protein>
<accession>A0A0G4G5K6</accession>
<evidence type="ECO:0000313" key="1">
    <source>
        <dbReference type="EMBL" id="CEM23831.1"/>
    </source>
</evidence>
<dbReference type="Proteomes" id="UP000041254">
    <property type="component" value="Unassembled WGS sequence"/>
</dbReference>
<gene>
    <name evidence="1" type="ORF">Vbra_17157</name>
</gene>
<dbReference type="EMBL" id="CDMY01000571">
    <property type="protein sequence ID" value="CEM23831.1"/>
    <property type="molecule type" value="Genomic_DNA"/>
</dbReference>
<proteinExistence type="predicted"/>
<keyword evidence="2" id="KW-1185">Reference proteome</keyword>